<proteinExistence type="predicted"/>
<gene>
    <name evidence="1" type="ORF">PFISCL1PPCAC_2599</name>
</gene>
<dbReference type="EMBL" id="BTSY01000001">
    <property type="protein sequence ID" value="GMT11302.1"/>
    <property type="molecule type" value="Genomic_DNA"/>
</dbReference>
<organism evidence="1 2">
    <name type="scientific">Pristionchus fissidentatus</name>
    <dbReference type="NCBI Taxonomy" id="1538716"/>
    <lineage>
        <taxon>Eukaryota</taxon>
        <taxon>Metazoa</taxon>
        <taxon>Ecdysozoa</taxon>
        <taxon>Nematoda</taxon>
        <taxon>Chromadorea</taxon>
        <taxon>Rhabditida</taxon>
        <taxon>Rhabditina</taxon>
        <taxon>Diplogasteromorpha</taxon>
        <taxon>Diplogasteroidea</taxon>
        <taxon>Neodiplogasteridae</taxon>
        <taxon>Pristionchus</taxon>
    </lineage>
</organism>
<evidence type="ECO:0000313" key="1">
    <source>
        <dbReference type="EMBL" id="GMT11302.1"/>
    </source>
</evidence>
<evidence type="ECO:0000313" key="2">
    <source>
        <dbReference type="Proteomes" id="UP001432322"/>
    </source>
</evidence>
<protein>
    <submittedName>
        <fullName evidence="1">Uncharacterized protein</fullName>
    </submittedName>
</protein>
<feature type="non-terminal residue" evidence="1">
    <location>
        <position position="1"/>
    </location>
</feature>
<reference evidence="1" key="1">
    <citation type="submission" date="2023-10" db="EMBL/GenBank/DDBJ databases">
        <title>Genome assembly of Pristionchus species.</title>
        <authorList>
            <person name="Yoshida K."/>
            <person name="Sommer R.J."/>
        </authorList>
    </citation>
    <scope>NUCLEOTIDE SEQUENCE</scope>
    <source>
        <strain evidence="1">RS5133</strain>
    </source>
</reference>
<dbReference type="AlphaFoldDB" id="A0AAV5UVK1"/>
<comment type="caution">
    <text evidence="1">The sequence shown here is derived from an EMBL/GenBank/DDBJ whole genome shotgun (WGS) entry which is preliminary data.</text>
</comment>
<dbReference type="Proteomes" id="UP001432322">
    <property type="component" value="Unassembled WGS sequence"/>
</dbReference>
<keyword evidence="2" id="KW-1185">Reference proteome</keyword>
<feature type="non-terminal residue" evidence="1">
    <location>
        <position position="169"/>
    </location>
</feature>
<sequence>EKFNEGKMKVDNSKTGLAHSKVYVRKGQRDFSNVRFLLEARTSWIRSPISTIKIMERLMEERISVVDAFEKITKTDKPIFQQCRKKKNEAPKTNREIALAAFPGDSKAEEKLIKYIQILKDQKYQLWSHHVCALVKKLKEMDSSITTETIQAIDNLPILPDLVIIEGDE</sequence>
<accession>A0AAV5UVK1</accession>
<name>A0AAV5UVK1_9BILA</name>